<feature type="domain" description="DUF2231" evidence="2">
    <location>
        <begin position="7"/>
        <end position="150"/>
    </location>
</feature>
<evidence type="ECO:0000313" key="4">
    <source>
        <dbReference type="Proteomes" id="UP000298860"/>
    </source>
</evidence>
<accession>A0A4D4IY70</accession>
<keyword evidence="1" id="KW-0472">Membrane</keyword>
<feature type="transmembrane region" description="Helical" evidence="1">
    <location>
        <begin position="86"/>
        <end position="104"/>
    </location>
</feature>
<keyword evidence="4" id="KW-1185">Reference proteome</keyword>
<organism evidence="3 4">
    <name type="scientific">Gandjariella thermophila</name>
    <dbReference type="NCBI Taxonomy" id="1931992"/>
    <lineage>
        <taxon>Bacteria</taxon>
        <taxon>Bacillati</taxon>
        <taxon>Actinomycetota</taxon>
        <taxon>Actinomycetes</taxon>
        <taxon>Pseudonocardiales</taxon>
        <taxon>Pseudonocardiaceae</taxon>
        <taxon>Gandjariella</taxon>
    </lineage>
</organism>
<evidence type="ECO:0000259" key="2">
    <source>
        <dbReference type="Pfam" id="PF09990"/>
    </source>
</evidence>
<keyword evidence="1" id="KW-1133">Transmembrane helix</keyword>
<keyword evidence="1" id="KW-0812">Transmembrane</keyword>
<dbReference type="Pfam" id="PF09990">
    <property type="entry name" value="DUF2231"/>
    <property type="match status" value="1"/>
</dbReference>
<dbReference type="Proteomes" id="UP000298860">
    <property type="component" value="Unassembled WGS sequence"/>
</dbReference>
<reference evidence="4" key="1">
    <citation type="submission" date="2019-04" db="EMBL/GenBank/DDBJ databases">
        <title>Draft genome sequence of Pseudonocardiaceae bacterium SL3-2-4.</title>
        <authorList>
            <person name="Ningsih F."/>
            <person name="Yokota A."/>
            <person name="Sakai Y."/>
            <person name="Nanatani K."/>
            <person name="Yabe S."/>
            <person name="Oetari A."/>
            <person name="Sjamsuridzal W."/>
        </authorList>
    </citation>
    <scope>NUCLEOTIDE SEQUENCE [LARGE SCALE GENOMIC DNA]</scope>
    <source>
        <strain evidence="4">SL3-2-4</strain>
    </source>
</reference>
<dbReference type="RefSeq" id="WP_137812385.1">
    <property type="nucleotide sequence ID" value="NZ_BJFL01000003.1"/>
</dbReference>
<gene>
    <name evidence="3" type="ORF">GTS_08140</name>
</gene>
<dbReference type="OrthoDB" id="4864772at2"/>
<evidence type="ECO:0000256" key="1">
    <source>
        <dbReference type="SAM" id="Phobius"/>
    </source>
</evidence>
<feature type="transmembrane region" description="Helical" evidence="1">
    <location>
        <begin position="42"/>
        <end position="59"/>
    </location>
</feature>
<protein>
    <recommendedName>
        <fullName evidence="2">DUF2231 domain-containing protein</fullName>
    </recommendedName>
</protein>
<proteinExistence type="predicted"/>
<dbReference type="EMBL" id="BJFL01000003">
    <property type="protein sequence ID" value="GDY29181.1"/>
    <property type="molecule type" value="Genomic_DNA"/>
</dbReference>
<dbReference type="AlphaFoldDB" id="A0A4D4IY70"/>
<sequence>MPYDVFGLPLHPLVVHLTVVLVPVTAVALLVAALVPGTRRALRWPVAAAAVLGVVSVYVTQQAGEVLERQLPESDLIRAHASMADPLLPISMGVAVVALALLVFTSPRVRPRGGNLVLVVIAVLGVAVSVASVVEVVRIGHSGADAAWHGVGDLPVRQVRHPTPGT</sequence>
<evidence type="ECO:0000313" key="3">
    <source>
        <dbReference type="EMBL" id="GDY29181.1"/>
    </source>
</evidence>
<feature type="transmembrane region" description="Helical" evidence="1">
    <location>
        <begin position="116"/>
        <end position="134"/>
    </location>
</feature>
<name>A0A4D4IY70_9PSEU</name>
<feature type="transmembrane region" description="Helical" evidence="1">
    <location>
        <begin position="13"/>
        <end position="35"/>
    </location>
</feature>
<comment type="caution">
    <text evidence="3">The sequence shown here is derived from an EMBL/GenBank/DDBJ whole genome shotgun (WGS) entry which is preliminary data.</text>
</comment>
<dbReference type="InterPro" id="IPR019251">
    <property type="entry name" value="DUF2231_TM"/>
</dbReference>